<evidence type="ECO:0000256" key="4">
    <source>
        <dbReference type="ARBA" id="ARBA00022729"/>
    </source>
</evidence>
<feature type="domain" description="Fe/B12 periplasmic-binding" evidence="6">
    <location>
        <begin position="51"/>
        <end position="302"/>
    </location>
</feature>
<keyword evidence="3" id="KW-0813">Transport</keyword>
<keyword evidence="4 5" id="KW-0732">Signal</keyword>
<dbReference type="PANTHER" id="PTHR30532:SF26">
    <property type="entry name" value="IRON(3+)-HYDROXAMATE-BINDING PROTEIN FHUD"/>
    <property type="match status" value="1"/>
</dbReference>
<dbReference type="InterPro" id="IPR002491">
    <property type="entry name" value="ABC_transptr_periplasmic_BD"/>
</dbReference>
<protein>
    <submittedName>
        <fullName evidence="7">Iron-hydroxamate ABC transporter substrate-binding protein</fullName>
    </submittedName>
</protein>
<accession>A0ABU9LGX5</accession>
<dbReference type="Pfam" id="PF01497">
    <property type="entry name" value="Peripla_BP_2"/>
    <property type="match status" value="1"/>
</dbReference>
<proteinExistence type="inferred from homology"/>
<keyword evidence="8" id="KW-1185">Reference proteome</keyword>
<gene>
    <name evidence="7" type="ORF">AAF454_01800</name>
</gene>
<dbReference type="PROSITE" id="PS50983">
    <property type="entry name" value="FE_B12_PBP"/>
    <property type="match status" value="1"/>
</dbReference>
<dbReference type="InterPro" id="IPR051313">
    <property type="entry name" value="Bact_iron-sidero_bind"/>
</dbReference>
<dbReference type="CDD" id="cd01138">
    <property type="entry name" value="FeuA"/>
    <property type="match status" value="1"/>
</dbReference>
<dbReference type="PROSITE" id="PS51257">
    <property type="entry name" value="PROKAR_LIPOPROTEIN"/>
    <property type="match status" value="1"/>
</dbReference>
<dbReference type="Proteomes" id="UP001398420">
    <property type="component" value="Unassembled WGS sequence"/>
</dbReference>
<evidence type="ECO:0000313" key="7">
    <source>
        <dbReference type="EMBL" id="MEL5987155.1"/>
    </source>
</evidence>
<dbReference type="Gene3D" id="3.40.50.1980">
    <property type="entry name" value="Nitrogenase molybdenum iron protein domain"/>
    <property type="match status" value="2"/>
</dbReference>
<evidence type="ECO:0000256" key="3">
    <source>
        <dbReference type="ARBA" id="ARBA00022448"/>
    </source>
</evidence>
<comment type="subcellular location">
    <subcellularLocation>
        <location evidence="1">Cell envelope</location>
    </subcellularLocation>
</comment>
<reference evidence="7 8" key="1">
    <citation type="submission" date="2024-04" db="EMBL/GenBank/DDBJ databases">
        <authorList>
            <person name="Wu Y.S."/>
            <person name="Zhang L."/>
        </authorList>
    </citation>
    <scope>NUCLEOTIDE SEQUENCE [LARGE SCALE GENOMIC DNA]</scope>
    <source>
        <strain evidence="7 8">KG-01</strain>
    </source>
</reference>
<dbReference type="SUPFAM" id="SSF53807">
    <property type="entry name" value="Helical backbone' metal receptor"/>
    <property type="match status" value="1"/>
</dbReference>
<evidence type="ECO:0000256" key="5">
    <source>
        <dbReference type="SAM" id="SignalP"/>
    </source>
</evidence>
<evidence type="ECO:0000259" key="6">
    <source>
        <dbReference type="PROSITE" id="PS50983"/>
    </source>
</evidence>
<feature type="signal peptide" evidence="5">
    <location>
        <begin position="1"/>
        <end position="17"/>
    </location>
</feature>
<feature type="chain" id="PRO_5045255677" evidence="5">
    <location>
        <begin position="18"/>
        <end position="302"/>
    </location>
</feature>
<comment type="caution">
    <text evidence="7">The sequence shown here is derived from an EMBL/GenBank/DDBJ whole genome shotgun (WGS) entry which is preliminary data.</text>
</comment>
<dbReference type="RefSeq" id="WP_068454583.1">
    <property type="nucleotide sequence ID" value="NZ_BJOB01000002.1"/>
</dbReference>
<evidence type="ECO:0000256" key="1">
    <source>
        <dbReference type="ARBA" id="ARBA00004196"/>
    </source>
</evidence>
<organism evidence="7 8">
    <name type="scientific">Kurthia gibsonii</name>
    <dbReference type="NCBI Taxonomy" id="33946"/>
    <lineage>
        <taxon>Bacteria</taxon>
        <taxon>Bacillati</taxon>
        <taxon>Bacillota</taxon>
        <taxon>Bacilli</taxon>
        <taxon>Bacillales</taxon>
        <taxon>Caryophanaceae</taxon>
        <taxon>Kurthia</taxon>
    </lineage>
</organism>
<comment type="similarity">
    <text evidence="2">Belongs to the bacterial solute-binding protein 8 family.</text>
</comment>
<dbReference type="PANTHER" id="PTHR30532">
    <property type="entry name" value="IRON III DICITRATE-BINDING PERIPLASMIC PROTEIN"/>
    <property type="match status" value="1"/>
</dbReference>
<evidence type="ECO:0000313" key="8">
    <source>
        <dbReference type="Proteomes" id="UP001398420"/>
    </source>
</evidence>
<name>A0ABU9LGX5_9BACL</name>
<dbReference type="GeneID" id="97820082"/>
<dbReference type="EMBL" id="JBCEWA010000001">
    <property type="protein sequence ID" value="MEL5987155.1"/>
    <property type="molecule type" value="Genomic_DNA"/>
</dbReference>
<sequence length="302" mass="34001">MKKLIIAFIALMVLALAACGGKEETKDKKEDSGTFTYKAVNGDIKVPKNPKRVVVLAGYTGDLIKLGIPVVGADQWSMDNPQFKDALKDAKLISDEDVEKIAELKPDLIIGYDTVKNKEKIEKIAPTVLFTYNAYDYLQQAVEIGKVVNKEKEAQAWVDDFKTRAADTGKEIKAKIGEDATVSVIESFGKEIYVYGNNWGRGTEILYQAMKLNMPEAVKKDALKQGYYAVSSEVLKKYAGDYMILSVFGDQDPAFTKTKYYKEIPAVKNNRVFRVNANEFYFNDMMTLDFQLDFFKKSFLGK</sequence>
<evidence type="ECO:0000256" key="2">
    <source>
        <dbReference type="ARBA" id="ARBA00008814"/>
    </source>
</evidence>